<keyword evidence="4" id="KW-1185">Reference proteome</keyword>
<evidence type="ECO:0008006" key="5">
    <source>
        <dbReference type="Google" id="ProtNLM"/>
    </source>
</evidence>
<accession>A0A3N4HID0</accession>
<feature type="compositionally biased region" description="Low complexity" evidence="1">
    <location>
        <begin position="42"/>
        <end position="67"/>
    </location>
</feature>
<proteinExistence type="predicted"/>
<dbReference type="Proteomes" id="UP000275078">
    <property type="component" value="Unassembled WGS sequence"/>
</dbReference>
<feature type="compositionally biased region" description="Polar residues" evidence="1">
    <location>
        <begin position="199"/>
        <end position="208"/>
    </location>
</feature>
<dbReference type="AlphaFoldDB" id="A0A3N4HID0"/>
<organism evidence="3 4">
    <name type="scientific">Ascobolus immersus RN42</name>
    <dbReference type="NCBI Taxonomy" id="1160509"/>
    <lineage>
        <taxon>Eukaryota</taxon>
        <taxon>Fungi</taxon>
        <taxon>Dikarya</taxon>
        <taxon>Ascomycota</taxon>
        <taxon>Pezizomycotina</taxon>
        <taxon>Pezizomycetes</taxon>
        <taxon>Pezizales</taxon>
        <taxon>Ascobolaceae</taxon>
        <taxon>Ascobolus</taxon>
    </lineage>
</organism>
<reference evidence="3 4" key="1">
    <citation type="journal article" date="2018" name="Nat. Ecol. Evol.">
        <title>Pezizomycetes genomes reveal the molecular basis of ectomycorrhizal truffle lifestyle.</title>
        <authorList>
            <person name="Murat C."/>
            <person name="Payen T."/>
            <person name="Noel B."/>
            <person name="Kuo A."/>
            <person name="Morin E."/>
            <person name="Chen J."/>
            <person name="Kohler A."/>
            <person name="Krizsan K."/>
            <person name="Balestrini R."/>
            <person name="Da Silva C."/>
            <person name="Montanini B."/>
            <person name="Hainaut M."/>
            <person name="Levati E."/>
            <person name="Barry K.W."/>
            <person name="Belfiori B."/>
            <person name="Cichocki N."/>
            <person name="Clum A."/>
            <person name="Dockter R.B."/>
            <person name="Fauchery L."/>
            <person name="Guy J."/>
            <person name="Iotti M."/>
            <person name="Le Tacon F."/>
            <person name="Lindquist E.A."/>
            <person name="Lipzen A."/>
            <person name="Malagnac F."/>
            <person name="Mello A."/>
            <person name="Molinier V."/>
            <person name="Miyauchi S."/>
            <person name="Poulain J."/>
            <person name="Riccioni C."/>
            <person name="Rubini A."/>
            <person name="Sitrit Y."/>
            <person name="Splivallo R."/>
            <person name="Traeger S."/>
            <person name="Wang M."/>
            <person name="Zifcakova L."/>
            <person name="Wipf D."/>
            <person name="Zambonelli A."/>
            <person name="Paolocci F."/>
            <person name="Nowrousian M."/>
            <person name="Ottonello S."/>
            <person name="Baldrian P."/>
            <person name="Spatafora J.W."/>
            <person name="Henrissat B."/>
            <person name="Nagy L.G."/>
            <person name="Aury J.M."/>
            <person name="Wincker P."/>
            <person name="Grigoriev I.V."/>
            <person name="Bonfante P."/>
            <person name="Martin F.M."/>
        </authorList>
    </citation>
    <scope>NUCLEOTIDE SEQUENCE [LARGE SCALE GENOMIC DNA]</scope>
    <source>
        <strain evidence="3 4">RN42</strain>
    </source>
</reference>
<feature type="region of interest" description="Disordered" evidence="1">
    <location>
        <begin position="1"/>
        <end position="67"/>
    </location>
</feature>
<evidence type="ECO:0000313" key="3">
    <source>
        <dbReference type="EMBL" id="RPA72736.1"/>
    </source>
</evidence>
<protein>
    <recommendedName>
        <fullName evidence="5">Mid2 domain-containing protein</fullName>
    </recommendedName>
</protein>
<sequence>MSQTTEYSPDGGEVVRGSVKPGTWTQTWRDDNGIPTRTEIMSWAPEASPSSSSATSTSNSASSSTDISADLRTSTLLDTPENTNPAIETSASSGFSRSAVIGASVGAATGVIILFFLAYFLYRRCRRRKQTKELLSDSETSPGLQRTTSRGLYSTLEYFGGSRRRKETAELEAISRQELEDTGKPAEMEAKDELAGSTVVESSPQTSRTSEESGENANAKMS</sequence>
<evidence type="ECO:0000256" key="1">
    <source>
        <dbReference type="SAM" id="MobiDB-lite"/>
    </source>
</evidence>
<feature type="transmembrane region" description="Helical" evidence="2">
    <location>
        <begin position="99"/>
        <end position="122"/>
    </location>
</feature>
<feature type="region of interest" description="Disordered" evidence="1">
    <location>
        <begin position="169"/>
        <end position="222"/>
    </location>
</feature>
<name>A0A3N4HID0_ASCIM</name>
<gene>
    <name evidence="3" type="ORF">BJ508DRAFT_419321</name>
</gene>
<feature type="compositionally biased region" description="Basic and acidic residues" evidence="1">
    <location>
        <begin position="169"/>
        <end position="194"/>
    </location>
</feature>
<keyword evidence="2" id="KW-1133">Transmembrane helix</keyword>
<keyword evidence="2" id="KW-0472">Membrane</keyword>
<dbReference type="EMBL" id="ML119848">
    <property type="protein sequence ID" value="RPA72736.1"/>
    <property type="molecule type" value="Genomic_DNA"/>
</dbReference>
<evidence type="ECO:0000313" key="4">
    <source>
        <dbReference type="Proteomes" id="UP000275078"/>
    </source>
</evidence>
<keyword evidence="2" id="KW-0812">Transmembrane</keyword>
<evidence type="ECO:0000256" key="2">
    <source>
        <dbReference type="SAM" id="Phobius"/>
    </source>
</evidence>